<dbReference type="InterPro" id="IPR001179">
    <property type="entry name" value="PPIase_FKBP_dom"/>
</dbReference>
<dbReference type="PANTHER" id="PTHR47862">
    <property type="entry name" value="PEPTIDYL-PROLYL CIS-TRANS ISOMERASE FKBP18, CHLOROPLASTIC"/>
    <property type="match status" value="1"/>
</dbReference>
<dbReference type="Proteomes" id="UP000256970">
    <property type="component" value="Unassembled WGS sequence"/>
</dbReference>
<dbReference type="GO" id="GO:0009543">
    <property type="term" value="C:chloroplast thylakoid lumen"/>
    <property type="evidence" value="ECO:0007669"/>
    <property type="project" value="TreeGrafter"/>
</dbReference>
<accession>A0A383WBF9</accession>
<dbReference type="PROSITE" id="PS50059">
    <property type="entry name" value="FKBP_PPIASE"/>
    <property type="match status" value="1"/>
</dbReference>
<evidence type="ECO:0000256" key="1">
    <source>
        <dbReference type="PROSITE-ProRule" id="PRU00277"/>
    </source>
</evidence>
<dbReference type="AlphaFoldDB" id="A0A383WBF9"/>
<dbReference type="EMBL" id="FNXT01001221">
    <property type="protein sequence ID" value="SZX74967.1"/>
    <property type="molecule type" value="Genomic_DNA"/>
</dbReference>
<comment type="catalytic activity">
    <reaction evidence="1">
        <text>[protein]-peptidylproline (omega=180) = [protein]-peptidylproline (omega=0)</text>
        <dbReference type="Rhea" id="RHEA:16237"/>
        <dbReference type="Rhea" id="RHEA-COMP:10747"/>
        <dbReference type="Rhea" id="RHEA-COMP:10748"/>
        <dbReference type="ChEBI" id="CHEBI:83833"/>
        <dbReference type="ChEBI" id="CHEBI:83834"/>
        <dbReference type="EC" id="5.2.1.8"/>
    </reaction>
</comment>
<dbReference type="GO" id="GO:0003755">
    <property type="term" value="F:peptidyl-prolyl cis-trans isomerase activity"/>
    <property type="evidence" value="ECO:0007669"/>
    <property type="project" value="UniProtKB-KW"/>
</dbReference>
<dbReference type="Gene3D" id="3.10.50.40">
    <property type="match status" value="1"/>
</dbReference>
<gene>
    <name evidence="2" type="ORF">BQ4739_LOCUS15284</name>
</gene>
<proteinExistence type="predicted"/>
<evidence type="ECO:0000313" key="2">
    <source>
        <dbReference type="EMBL" id="SZX74967.1"/>
    </source>
</evidence>
<dbReference type="STRING" id="3088.A0A383WBF9"/>
<keyword evidence="1" id="KW-0697">Rotamase</keyword>
<dbReference type="InterPro" id="IPR046357">
    <property type="entry name" value="PPIase_dom_sf"/>
</dbReference>
<keyword evidence="3" id="KW-1185">Reference proteome</keyword>
<sequence length="203" mass="21487">MRLAAHGSKAEHSSTADEATRRQVTLAAAAALSGLVQQMLVAQEAEAIGGNPLDYKKELARKRRKIPLEEFSDGPQGLKFYDITVGDGAEAKVGERVAIHYDVKFRNITFMTSRQGIGVTGGNPLGFDVGQPAGSAGSTLPGIDLGVRGMRVGGQRRVLVPPELGYGSRGVGEIPPNATLQVDIELLSIKTSAFGYRTKLVEG</sequence>
<organism evidence="2 3">
    <name type="scientific">Tetradesmus obliquus</name>
    <name type="common">Green alga</name>
    <name type="synonym">Acutodesmus obliquus</name>
    <dbReference type="NCBI Taxonomy" id="3088"/>
    <lineage>
        <taxon>Eukaryota</taxon>
        <taxon>Viridiplantae</taxon>
        <taxon>Chlorophyta</taxon>
        <taxon>core chlorophytes</taxon>
        <taxon>Chlorophyceae</taxon>
        <taxon>CS clade</taxon>
        <taxon>Sphaeropleales</taxon>
        <taxon>Scenedesmaceae</taxon>
        <taxon>Tetradesmus</taxon>
    </lineage>
</organism>
<dbReference type="EC" id="5.2.1.8" evidence="1"/>
<keyword evidence="1" id="KW-0413">Isomerase</keyword>
<dbReference type="InterPro" id="IPR044180">
    <property type="entry name" value="FKBP18-like"/>
</dbReference>
<evidence type="ECO:0000313" key="3">
    <source>
        <dbReference type="Proteomes" id="UP000256970"/>
    </source>
</evidence>
<name>A0A383WBF9_TETOB</name>
<reference evidence="2 3" key="1">
    <citation type="submission" date="2016-10" db="EMBL/GenBank/DDBJ databases">
        <authorList>
            <person name="Cai Z."/>
        </authorList>
    </citation>
    <scope>NUCLEOTIDE SEQUENCE [LARGE SCALE GENOMIC DNA]</scope>
</reference>
<protein>
    <recommendedName>
        <fullName evidence="1">peptidylprolyl isomerase</fullName>
        <ecNumber evidence="1">5.2.1.8</ecNumber>
    </recommendedName>
</protein>
<dbReference type="SUPFAM" id="SSF54534">
    <property type="entry name" value="FKBP-like"/>
    <property type="match status" value="1"/>
</dbReference>
<dbReference type="OrthoDB" id="1902587at2759"/>
<dbReference type="PANTHER" id="PTHR47862:SF2">
    <property type="entry name" value="PEPTIDYLPROLYL ISOMERASE"/>
    <property type="match status" value="1"/>
</dbReference>
<dbReference type="Pfam" id="PF00254">
    <property type="entry name" value="FKBP_C"/>
    <property type="match status" value="1"/>
</dbReference>